<dbReference type="PANTHER" id="PTHR43132">
    <property type="entry name" value="ARSENICAL RESISTANCE OPERON REPRESSOR ARSR-RELATED"/>
    <property type="match status" value="1"/>
</dbReference>
<dbReference type="InterPro" id="IPR036388">
    <property type="entry name" value="WH-like_DNA-bd_sf"/>
</dbReference>
<dbReference type="PANTHER" id="PTHR43132:SF2">
    <property type="entry name" value="ARSENICAL RESISTANCE OPERON REPRESSOR ARSR-RELATED"/>
    <property type="match status" value="1"/>
</dbReference>
<dbReference type="InterPro" id="IPR011991">
    <property type="entry name" value="ArsR-like_HTH"/>
</dbReference>
<dbReference type="InterPro" id="IPR036390">
    <property type="entry name" value="WH_DNA-bd_sf"/>
</dbReference>
<dbReference type="SUPFAM" id="SSF46785">
    <property type="entry name" value="Winged helix' DNA-binding domain"/>
    <property type="match status" value="1"/>
</dbReference>
<protein>
    <submittedName>
        <fullName evidence="5">Helix-turn-helix transcriptional regulator</fullName>
    </submittedName>
</protein>
<dbReference type="Gene3D" id="1.10.10.10">
    <property type="entry name" value="Winged helix-like DNA-binding domain superfamily/Winged helix DNA-binding domain"/>
    <property type="match status" value="1"/>
</dbReference>
<dbReference type="NCBIfam" id="NF033788">
    <property type="entry name" value="HTH_metalloreg"/>
    <property type="match status" value="1"/>
</dbReference>
<evidence type="ECO:0000313" key="6">
    <source>
        <dbReference type="Proteomes" id="UP000631694"/>
    </source>
</evidence>
<keyword evidence="2" id="KW-0238">DNA-binding</keyword>
<evidence type="ECO:0000256" key="3">
    <source>
        <dbReference type="ARBA" id="ARBA00023163"/>
    </source>
</evidence>
<keyword evidence="1" id="KW-0805">Transcription regulation</keyword>
<evidence type="ECO:0000256" key="1">
    <source>
        <dbReference type="ARBA" id="ARBA00023015"/>
    </source>
</evidence>
<dbReference type="Pfam" id="PF12840">
    <property type="entry name" value="HTH_20"/>
    <property type="match status" value="1"/>
</dbReference>
<dbReference type="EMBL" id="JADZLT010000036">
    <property type="protein sequence ID" value="MBH0236393.1"/>
    <property type="molecule type" value="Genomic_DNA"/>
</dbReference>
<dbReference type="GO" id="GO:0003700">
    <property type="term" value="F:DNA-binding transcription factor activity"/>
    <property type="evidence" value="ECO:0007669"/>
    <property type="project" value="InterPro"/>
</dbReference>
<evidence type="ECO:0000259" key="4">
    <source>
        <dbReference type="PROSITE" id="PS50987"/>
    </source>
</evidence>
<dbReference type="AlphaFoldDB" id="A0A931MW93"/>
<dbReference type="PRINTS" id="PR00778">
    <property type="entry name" value="HTHARSR"/>
</dbReference>
<dbReference type="Proteomes" id="UP000631694">
    <property type="component" value="Unassembled WGS sequence"/>
</dbReference>
<evidence type="ECO:0000256" key="2">
    <source>
        <dbReference type="ARBA" id="ARBA00023125"/>
    </source>
</evidence>
<dbReference type="RefSeq" id="WP_197309489.1">
    <property type="nucleotide sequence ID" value="NZ_JADZLT010000036.1"/>
</dbReference>
<dbReference type="InterPro" id="IPR051011">
    <property type="entry name" value="Metal_resp_trans_reg"/>
</dbReference>
<organism evidence="5 6">
    <name type="scientific">Methylobrevis albus</name>
    <dbReference type="NCBI Taxonomy" id="2793297"/>
    <lineage>
        <taxon>Bacteria</taxon>
        <taxon>Pseudomonadati</taxon>
        <taxon>Pseudomonadota</taxon>
        <taxon>Alphaproteobacteria</taxon>
        <taxon>Hyphomicrobiales</taxon>
        <taxon>Pleomorphomonadaceae</taxon>
        <taxon>Methylobrevis</taxon>
    </lineage>
</organism>
<dbReference type="PROSITE" id="PS50987">
    <property type="entry name" value="HTH_ARSR_2"/>
    <property type="match status" value="1"/>
</dbReference>
<feature type="domain" description="HTH arsR-type" evidence="4">
    <location>
        <begin position="1"/>
        <end position="95"/>
    </location>
</feature>
<name>A0A931MW93_9HYPH</name>
<gene>
    <name evidence="5" type="ORF">I5731_01030</name>
</gene>
<proteinExistence type="predicted"/>
<comment type="caution">
    <text evidence="5">The sequence shown here is derived from an EMBL/GenBank/DDBJ whole genome shotgun (WGS) entry which is preliminary data.</text>
</comment>
<dbReference type="InterPro" id="IPR001845">
    <property type="entry name" value="HTH_ArsR_DNA-bd_dom"/>
</dbReference>
<dbReference type="SMART" id="SM00418">
    <property type="entry name" value="HTH_ARSR"/>
    <property type="match status" value="1"/>
</dbReference>
<keyword evidence="3" id="KW-0804">Transcription</keyword>
<sequence>METDQALAAFTALSQPTRLDVFRLLVVHEPGGLPAGDVARRLDVPHNTLSTHLAILTRAGLILAERHSRQIIYRARLDAARDLAAFIMKDCCGGRPEICAPLIADLQPCCAADAAAMPEPRRA</sequence>
<keyword evidence="6" id="KW-1185">Reference proteome</keyword>
<reference evidence="5" key="1">
    <citation type="submission" date="2020-12" db="EMBL/GenBank/DDBJ databases">
        <title>Methylobrevis albus sp. nov., isolated from fresh water lack sediment.</title>
        <authorList>
            <person name="Zou Q."/>
        </authorList>
    </citation>
    <scope>NUCLEOTIDE SEQUENCE</scope>
    <source>
        <strain evidence="5">L22</strain>
    </source>
</reference>
<accession>A0A931MW93</accession>
<evidence type="ECO:0000313" key="5">
    <source>
        <dbReference type="EMBL" id="MBH0236393.1"/>
    </source>
</evidence>
<dbReference type="GO" id="GO:0003677">
    <property type="term" value="F:DNA binding"/>
    <property type="evidence" value="ECO:0007669"/>
    <property type="project" value="UniProtKB-KW"/>
</dbReference>
<dbReference type="CDD" id="cd00090">
    <property type="entry name" value="HTH_ARSR"/>
    <property type="match status" value="1"/>
</dbReference>